<feature type="transmembrane region" description="Helical" evidence="1">
    <location>
        <begin position="132"/>
        <end position="156"/>
    </location>
</feature>
<protein>
    <submittedName>
        <fullName evidence="2">Uncharacterized protein</fullName>
    </submittedName>
</protein>
<proteinExistence type="predicted"/>
<reference evidence="2" key="3">
    <citation type="submission" date="2015-04" db="UniProtKB">
        <authorList>
            <consortium name="EnsemblPlants"/>
        </authorList>
    </citation>
    <scope>IDENTIFICATION</scope>
</reference>
<evidence type="ECO:0000256" key="1">
    <source>
        <dbReference type="SAM" id="Phobius"/>
    </source>
</evidence>
<keyword evidence="1" id="KW-1133">Transmembrane helix</keyword>
<feature type="transmembrane region" description="Helical" evidence="1">
    <location>
        <begin position="39"/>
        <end position="59"/>
    </location>
</feature>
<evidence type="ECO:0000313" key="3">
    <source>
        <dbReference type="Proteomes" id="UP000032180"/>
    </source>
</evidence>
<dbReference type="eggNOG" id="ENOG502R3JM">
    <property type="taxonomic scope" value="Eukaryota"/>
</dbReference>
<keyword evidence="3" id="KW-1185">Reference proteome</keyword>
<dbReference type="HOGENOM" id="CLU_135316_0_0_1"/>
<dbReference type="PANTHER" id="PTHR33306:SF27">
    <property type="entry name" value="OS06G0206900 PROTEIN"/>
    <property type="match status" value="1"/>
</dbReference>
<dbReference type="AlphaFoldDB" id="A0A0D9WN29"/>
<reference evidence="3" key="2">
    <citation type="submission" date="2013-12" db="EMBL/GenBank/DDBJ databases">
        <authorList>
            <person name="Yu Y."/>
            <person name="Lee S."/>
            <person name="de Baynast K."/>
            <person name="Wissotski M."/>
            <person name="Liu L."/>
            <person name="Talag J."/>
            <person name="Goicoechea J."/>
            <person name="Angelova A."/>
            <person name="Jetty R."/>
            <person name="Kudrna D."/>
            <person name="Golser W."/>
            <person name="Rivera L."/>
            <person name="Zhang J."/>
            <person name="Wing R."/>
        </authorList>
    </citation>
    <scope>NUCLEOTIDE SEQUENCE</scope>
</reference>
<feature type="transmembrane region" description="Helical" evidence="1">
    <location>
        <begin position="71"/>
        <end position="92"/>
    </location>
</feature>
<organism evidence="2 3">
    <name type="scientific">Leersia perrieri</name>
    <dbReference type="NCBI Taxonomy" id="77586"/>
    <lineage>
        <taxon>Eukaryota</taxon>
        <taxon>Viridiplantae</taxon>
        <taxon>Streptophyta</taxon>
        <taxon>Embryophyta</taxon>
        <taxon>Tracheophyta</taxon>
        <taxon>Spermatophyta</taxon>
        <taxon>Magnoliopsida</taxon>
        <taxon>Liliopsida</taxon>
        <taxon>Poales</taxon>
        <taxon>Poaceae</taxon>
        <taxon>BOP clade</taxon>
        <taxon>Oryzoideae</taxon>
        <taxon>Oryzeae</taxon>
        <taxon>Oryzinae</taxon>
        <taxon>Leersia</taxon>
    </lineage>
</organism>
<sequence>MSSGAYYSYYSQPTAPYYYGYTQPAARFGGGGSQQRPSAHVFLLLATLVLVATWTLYARCEEAVESLIDQLRVFLILSPLLLIVGVQLWAAASDRGGGGGIMYLLARLMGDGGGDNYYYYGRWHGGGASSPWGVALVLVLVLFLVSYQSSFQNWWFPLLSRR</sequence>
<keyword evidence="1" id="KW-0812">Transmembrane</keyword>
<dbReference type="Proteomes" id="UP000032180">
    <property type="component" value="Chromosome 6"/>
</dbReference>
<dbReference type="EnsemblPlants" id="LPERR06G06170.1">
    <property type="protein sequence ID" value="LPERR06G06170.1"/>
    <property type="gene ID" value="LPERR06G06170"/>
</dbReference>
<keyword evidence="1" id="KW-0472">Membrane</keyword>
<dbReference type="PANTHER" id="PTHR33306">
    <property type="entry name" value="EXPRESSED PROTEIN-RELATED-RELATED"/>
    <property type="match status" value="1"/>
</dbReference>
<name>A0A0D9WN29_9ORYZ</name>
<dbReference type="Gramene" id="LPERR06G06170.1">
    <property type="protein sequence ID" value="LPERR06G06170.1"/>
    <property type="gene ID" value="LPERR06G06170"/>
</dbReference>
<evidence type="ECO:0000313" key="2">
    <source>
        <dbReference type="EnsemblPlants" id="LPERR06G06170.1"/>
    </source>
</evidence>
<reference evidence="2 3" key="1">
    <citation type="submission" date="2012-08" db="EMBL/GenBank/DDBJ databases">
        <title>Oryza genome evolution.</title>
        <authorList>
            <person name="Wing R.A."/>
        </authorList>
    </citation>
    <scope>NUCLEOTIDE SEQUENCE</scope>
</reference>
<accession>A0A0D9WN29</accession>